<evidence type="ECO:0000313" key="11">
    <source>
        <dbReference type="Proteomes" id="UP001366166"/>
    </source>
</evidence>
<evidence type="ECO:0000256" key="4">
    <source>
        <dbReference type="ARBA" id="ARBA00022692"/>
    </source>
</evidence>
<keyword evidence="4 9" id="KW-0812">Transmembrane</keyword>
<sequence length="286" mass="30809">MLEELLMAFINGILLGGVLALLAFGLNLIFGVVKIIHMAYGQFVMLGFYFIYYFHTAWHMPLLAAMAAGIVVMGLLGMLVQLLIINPLLDAPRLNQLLALASLIIVLENLAQVVWGADYRGIPISMPIIQFGDIFIRSSYLLAFLGAIATLGILYLFLHKTYFGLAIRSVAQDVEIAKGMGINPRVIYYITLAAGGALTGVVAAFFIPIYTVHPHFGASFTLMAFVIVVFGGMGNLMGGFISAFIIGVVTSITAVLTSTEVADILALVLFILMMMVRPQGILGAKA</sequence>
<feature type="transmembrane region" description="Helical" evidence="9">
    <location>
        <begin position="37"/>
        <end position="55"/>
    </location>
</feature>
<keyword evidence="6 9" id="KW-1133">Transmembrane helix</keyword>
<dbReference type="RefSeq" id="WP_338605999.1">
    <property type="nucleotide sequence ID" value="NZ_AP028679.1"/>
</dbReference>
<dbReference type="Proteomes" id="UP001366166">
    <property type="component" value="Chromosome"/>
</dbReference>
<reference evidence="11" key="1">
    <citation type="journal article" date="2023" name="Arch. Microbiol.">
        <title>Desulfoferula mesophilus gen. nov. sp. nov., a mesophilic sulfate-reducing bacterium isolated from a brackish lake sediment.</title>
        <authorList>
            <person name="Watanabe T."/>
            <person name="Yabe T."/>
            <person name="Tsuji J.M."/>
            <person name="Fukui M."/>
        </authorList>
    </citation>
    <scope>NUCLEOTIDE SEQUENCE [LARGE SCALE GENOMIC DNA]</scope>
    <source>
        <strain evidence="11">12FAK</strain>
    </source>
</reference>
<keyword evidence="11" id="KW-1185">Reference proteome</keyword>
<dbReference type="CDD" id="cd06582">
    <property type="entry name" value="TM_PBP1_LivH_like"/>
    <property type="match status" value="1"/>
</dbReference>
<dbReference type="Pfam" id="PF02653">
    <property type="entry name" value="BPD_transp_2"/>
    <property type="match status" value="1"/>
</dbReference>
<dbReference type="EMBL" id="AP028679">
    <property type="protein sequence ID" value="BEQ14284.1"/>
    <property type="molecule type" value="Genomic_DNA"/>
</dbReference>
<dbReference type="GO" id="GO:0006865">
    <property type="term" value="P:amino acid transport"/>
    <property type="evidence" value="ECO:0007669"/>
    <property type="project" value="UniProtKB-KW"/>
</dbReference>
<protein>
    <submittedName>
        <fullName evidence="10">Branched-chain amino acid ABC transporter permease</fullName>
    </submittedName>
</protein>
<keyword evidence="7 9" id="KW-0472">Membrane</keyword>
<evidence type="ECO:0000256" key="5">
    <source>
        <dbReference type="ARBA" id="ARBA00022970"/>
    </source>
</evidence>
<keyword evidence="2" id="KW-0813">Transport</keyword>
<evidence type="ECO:0000256" key="1">
    <source>
        <dbReference type="ARBA" id="ARBA00004651"/>
    </source>
</evidence>
<dbReference type="GO" id="GO:0022857">
    <property type="term" value="F:transmembrane transporter activity"/>
    <property type="evidence" value="ECO:0007669"/>
    <property type="project" value="InterPro"/>
</dbReference>
<feature type="transmembrane region" description="Helical" evidence="9">
    <location>
        <begin position="186"/>
        <end position="210"/>
    </location>
</feature>
<dbReference type="InterPro" id="IPR052157">
    <property type="entry name" value="BCAA_transport_permease"/>
</dbReference>
<dbReference type="AlphaFoldDB" id="A0AAU9EI75"/>
<keyword evidence="3" id="KW-1003">Cell membrane</keyword>
<feature type="transmembrane region" description="Helical" evidence="9">
    <location>
        <begin position="97"/>
        <end position="115"/>
    </location>
</feature>
<evidence type="ECO:0000313" key="10">
    <source>
        <dbReference type="EMBL" id="BEQ14284.1"/>
    </source>
</evidence>
<evidence type="ECO:0000256" key="9">
    <source>
        <dbReference type="SAM" id="Phobius"/>
    </source>
</evidence>
<dbReference type="PANTHER" id="PTHR11795">
    <property type="entry name" value="BRANCHED-CHAIN AMINO ACID TRANSPORT SYSTEM PERMEASE PROTEIN LIVH"/>
    <property type="match status" value="1"/>
</dbReference>
<dbReference type="InterPro" id="IPR001851">
    <property type="entry name" value="ABC_transp_permease"/>
</dbReference>
<proteinExistence type="inferred from homology"/>
<dbReference type="GO" id="GO:0005886">
    <property type="term" value="C:plasma membrane"/>
    <property type="evidence" value="ECO:0007669"/>
    <property type="project" value="UniProtKB-SubCell"/>
</dbReference>
<comment type="subcellular location">
    <subcellularLocation>
        <location evidence="1">Cell membrane</location>
        <topology evidence="1">Multi-pass membrane protein</topology>
    </subcellularLocation>
</comment>
<dbReference type="KEGG" id="dmp:FAK_13500"/>
<feature type="transmembrane region" description="Helical" evidence="9">
    <location>
        <begin position="264"/>
        <end position="284"/>
    </location>
</feature>
<evidence type="ECO:0000256" key="8">
    <source>
        <dbReference type="ARBA" id="ARBA00037998"/>
    </source>
</evidence>
<evidence type="ECO:0000256" key="6">
    <source>
        <dbReference type="ARBA" id="ARBA00022989"/>
    </source>
</evidence>
<organism evidence="10 11">
    <name type="scientific">Desulfoferula mesophila</name>
    <dbReference type="NCBI Taxonomy" id="3058419"/>
    <lineage>
        <taxon>Bacteria</taxon>
        <taxon>Pseudomonadati</taxon>
        <taxon>Thermodesulfobacteriota</taxon>
        <taxon>Desulfarculia</taxon>
        <taxon>Desulfarculales</taxon>
        <taxon>Desulfarculaceae</taxon>
        <taxon>Desulfoferula</taxon>
    </lineage>
</organism>
<keyword evidence="5" id="KW-0029">Amino-acid transport</keyword>
<evidence type="ECO:0000256" key="2">
    <source>
        <dbReference type="ARBA" id="ARBA00022448"/>
    </source>
</evidence>
<gene>
    <name evidence="10" type="ORF">FAK_13500</name>
</gene>
<accession>A0AAU9EI75</accession>
<feature type="transmembrane region" description="Helical" evidence="9">
    <location>
        <begin position="6"/>
        <end position="30"/>
    </location>
</feature>
<evidence type="ECO:0000256" key="3">
    <source>
        <dbReference type="ARBA" id="ARBA00022475"/>
    </source>
</evidence>
<name>A0AAU9EI75_9BACT</name>
<dbReference type="PANTHER" id="PTHR11795:SF445">
    <property type="entry name" value="AMINO ACID ABC TRANSPORTER PERMEASE PROTEIN"/>
    <property type="match status" value="1"/>
</dbReference>
<feature type="transmembrane region" description="Helical" evidence="9">
    <location>
        <begin position="135"/>
        <end position="158"/>
    </location>
</feature>
<evidence type="ECO:0000256" key="7">
    <source>
        <dbReference type="ARBA" id="ARBA00023136"/>
    </source>
</evidence>
<comment type="similarity">
    <text evidence="8">Belongs to the binding-protein-dependent transport system permease family. LivHM subfamily.</text>
</comment>
<feature type="transmembrane region" description="Helical" evidence="9">
    <location>
        <begin position="61"/>
        <end position="85"/>
    </location>
</feature>